<reference evidence="2" key="3">
    <citation type="submission" date="2015-06" db="UniProtKB">
        <authorList>
            <consortium name="EnsemblProtists"/>
        </authorList>
    </citation>
    <scope>IDENTIFICATION</scope>
</reference>
<dbReference type="EnsemblProtists" id="EKX37043">
    <property type="protein sequence ID" value="EKX37043"/>
    <property type="gene ID" value="GUITHDRAFT_155062"/>
</dbReference>
<dbReference type="GeneID" id="17293772"/>
<reference evidence="3" key="2">
    <citation type="submission" date="2012-11" db="EMBL/GenBank/DDBJ databases">
        <authorList>
            <person name="Kuo A."/>
            <person name="Curtis B.A."/>
            <person name="Tanifuji G."/>
            <person name="Burki F."/>
            <person name="Gruber A."/>
            <person name="Irimia M."/>
            <person name="Maruyama S."/>
            <person name="Arias M.C."/>
            <person name="Ball S.G."/>
            <person name="Gile G.H."/>
            <person name="Hirakawa Y."/>
            <person name="Hopkins J.F."/>
            <person name="Rensing S.A."/>
            <person name="Schmutz J."/>
            <person name="Symeonidi A."/>
            <person name="Elias M."/>
            <person name="Eveleigh R.J."/>
            <person name="Herman E.K."/>
            <person name="Klute M.J."/>
            <person name="Nakayama T."/>
            <person name="Obornik M."/>
            <person name="Reyes-Prieto A."/>
            <person name="Armbrust E.V."/>
            <person name="Aves S.J."/>
            <person name="Beiko R.G."/>
            <person name="Coutinho P."/>
            <person name="Dacks J.B."/>
            <person name="Durnford D.G."/>
            <person name="Fast N.M."/>
            <person name="Green B.R."/>
            <person name="Grisdale C."/>
            <person name="Hempe F."/>
            <person name="Henrissat B."/>
            <person name="Hoppner M.P."/>
            <person name="Ishida K.-I."/>
            <person name="Kim E."/>
            <person name="Koreny L."/>
            <person name="Kroth P.G."/>
            <person name="Liu Y."/>
            <person name="Malik S.-B."/>
            <person name="Maier U.G."/>
            <person name="McRose D."/>
            <person name="Mock T."/>
            <person name="Neilson J.A."/>
            <person name="Onodera N.T."/>
            <person name="Poole A.M."/>
            <person name="Pritham E.J."/>
            <person name="Richards T.A."/>
            <person name="Rocap G."/>
            <person name="Roy S.W."/>
            <person name="Sarai C."/>
            <person name="Schaack S."/>
            <person name="Shirato S."/>
            <person name="Slamovits C.H."/>
            <person name="Spencer D.F."/>
            <person name="Suzuki S."/>
            <person name="Worden A.Z."/>
            <person name="Zauner S."/>
            <person name="Barry K."/>
            <person name="Bell C."/>
            <person name="Bharti A.K."/>
            <person name="Crow J.A."/>
            <person name="Grimwood J."/>
            <person name="Kramer R."/>
            <person name="Lindquist E."/>
            <person name="Lucas S."/>
            <person name="Salamov A."/>
            <person name="McFadden G.I."/>
            <person name="Lane C.E."/>
            <person name="Keeling P.J."/>
            <person name="Gray M.W."/>
            <person name="Grigoriev I.V."/>
            <person name="Archibald J.M."/>
        </authorList>
    </citation>
    <scope>NUCLEOTIDE SEQUENCE</scope>
    <source>
        <strain evidence="3">CCMP2712</strain>
    </source>
</reference>
<dbReference type="EMBL" id="JH993064">
    <property type="protein sequence ID" value="EKX37043.1"/>
    <property type="molecule type" value="Genomic_DNA"/>
</dbReference>
<protein>
    <submittedName>
        <fullName evidence="1 2">Uncharacterized protein</fullName>
    </submittedName>
</protein>
<dbReference type="RefSeq" id="XP_005824023.1">
    <property type="nucleotide sequence ID" value="XM_005823966.1"/>
</dbReference>
<dbReference type="AlphaFoldDB" id="L1ILA7"/>
<evidence type="ECO:0000313" key="1">
    <source>
        <dbReference type="EMBL" id="EKX37043.1"/>
    </source>
</evidence>
<dbReference type="HOGENOM" id="CLU_2874823_0_0_1"/>
<proteinExistence type="predicted"/>
<evidence type="ECO:0000313" key="2">
    <source>
        <dbReference type="EnsemblProtists" id="EKX37043"/>
    </source>
</evidence>
<name>L1ILA7_GUITC</name>
<dbReference type="KEGG" id="gtt:GUITHDRAFT_155062"/>
<reference evidence="1 3" key="1">
    <citation type="journal article" date="2012" name="Nature">
        <title>Algal genomes reveal evolutionary mosaicism and the fate of nucleomorphs.</title>
        <authorList>
            <consortium name="DOE Joint Genome Institute"/>
            <person name="Curtis B.A."/>
            <person name="Tanifuji G."/>
            <person name="Burki F."/>
            <person name="Gruber A."/>
            <person name="Irimia M."/>
            <person name="Maruyama S."/>
            <person name="Arias M.C."/>
            <person name="Ball S.G."/>
            <person name="Gile G.H."/>
            <person name="Hirakawa Y."/>
            <person name="Hopkins J.F."/>
            <person name="Kuo A."/>
            <person name="Rensing S.A."/>
            <person name="Schmutz J."/>
            <person name="Symeonidi A."/>
            <person name="Elias M."/>
            <person name="Eveleigh R.J."/>
            <person name="Herman E.K."/>
            <person name="Klute M.J."/>
            <person name="Nakayama T."/>
            <person name="Obornik M."/>
            <person name="Reyes-Prieto A."/>
            <person name="Armbrust E.V."/>
            <person name="Aves S.J."/>
            <person name="Beiko R.G."/>
            <person name="Coutinho P."/>
            <person name="Dacks J.B."/>
            <person name="Durnford D.G."/>
            <person name="Fast N.M."/>
            <person name="Green B.R."/>
            <person name="Grisdale C.J."/>
            <person name="Hempel F."/>
            <person name="Henrissat B."/>
            <person name="Hoppner M.P."/>
            <person name="Ishida K."/>
            <person name="Kim E."/>
            <person name="Koreny L."/>
            <person name="Kroth P.G."/>
            <person name="Liu Y."/>
            <person name="Malik S.B."/>
            <person name="Maier U.G."/>
            <person name="McRose D."/>
            <person name="Mock T."/>
            <person name="Neilson J.A."/>
            <person name="Onodera N.T."/>
            <person name="Poole A.M."/>
            <person name="Pritham E.J."/>
            <person name="Richards T.A."/>
            <person name="Rocap G."/>
            <person name="Roy S.W."/>
            <person name="Sarai C."/>
            <person name="Schaack S."/>
            <person name="Shirato S."/>
            <person name="Slamovits C.H."/>
            <person name="Spencer D.F."/>
            <person name="Suzuki S."/>
            <person name="Worden A.Z."/>
            <person name="Zauner S."/>
            <person name="Barry K."/>
            <person name="Bell C."/>
            <person name="Bharti A.K."/>
            <person name="Crow J.A."/>
            <person name="Grimwood J."/>
            <person name="Kramer R."/>
            <person name="Lindquist E."/>
            <person name="Lucas S."/>
            <person name="Salamov A."/>
            <person name="McFadden G.I."/>
            <person name="Lane C.E."/>
            <person name="Keeling P.J."/>
            <person name="Gray M.W."/>
            <person name="Grigoriev I.V."/>
            <person name="Archibald J.M."/>
        </authorList>
    </citation>
    <scope>NUCLEOTIDE SEQUENCE</scope>
    <source>
        <strain evidence="1 3">CCMP2712</strain>
    </source>
</reference>
<gene>
    <name evidence="1" type="ORF">GUITHDRAFT_155062</name>
</gene>
<sequence length="64" mass="7448">MESAEKMKSLTEELRMVADKNVILKAENDNLKIRLQEFPEEKFQNLLAQVESAVENEGKLRKQN</sequence>
<accession>L1ILA7</accession>
<feature type="non-terminal residue" evidence="1">
    <location>
        <position position="64"/>
    </location>
</feature>
<dbReference type="PaxDb" id="55529-EKX37043"/>
<keyword evidence="3" id="KW-1185">Reference proteome</keyword>
<evidence type="ECO:0000313" key="3">
    <source>
        <dbReference type="Proteomes" id="UP000011087"/>
    </source>
</evidence>
<dbReference type="Proteomes" id="UP000011087">
    <property type="component" value="Unassembled WGS sequence"/>
</dbReference>
<organism evidence="1">
    <name type="scientific">Guillardia theta (strain CCMP2712)</name>
    <name type="common">Cryptophyte</name>
    <dbReference type="NCBI Taxonomy" id="905079"/>
    <lineage>
        <taxon>Eukaryota</taxon>
        <taxon>Cryptophyceae</taxon>
        <taxon>Pyrenomonadales</taxon>
        <taxon>Geminigeraceae</taxon>
        <taxon>Guillardia</taxon>
    </lineage>
</organism>